<dbReference type="RefSeq" id="WP_285672668.1">
    <property type="nucleotide sequence ID" value="NZ_BSYI01000025.1"/>
</dbReference>
<evidence type="ECO:0000256" key="3">
    <source>
        <dbReference type="ARBA" id="ARBA00015972"/>
    </source>
</evidence>
<dbReference type="Gene3D" id="3.30.1360.10">
    <property type="entry name" value="RNA polymerase, RBP11-like subunit"/>
    <property type="match status" value="1"/>
</dbReference>
<dbReference type="InterPro" id="IPR011262">
    <property type="entry name" value="DNA-dir_RNA_pol_insert"/>
</dbReference>
<dbReference type="InterPro" id="IPR011260">
    <property type="entry name" value="RNAP_asu_C"/>
</dbReference>
<dbReference type="NCBIfam" id="TIGR02027">
    <property type="entry name" value="rpoA"/>
    <property type="match status" value="1"/>
</dbReference>
<reference evidence="13 14" key="1">
    <citation type="submission" date="2023-04" db="EMBL/GenBank/DDBJ databases">
        <title>Marinoamorphus aggregata gen. nov., sp. Nov., isolate from tissue of brittle star Ophioplocus japonicus.</title>
        <authorList>
            <person name="Kawano K."/>
            <person name="Sawayama S."/>
            <person name="Nakagawa S."/>
        </authorList>
    </citation>
    <scope>NUCLEOTIDE SEQUENCE [LARGE SCALE GENOMIC DNA]</scope>
    <source>
        <strain evidence="13 14">NKW23</strain>
    </source>
</reference>
<dbReference type="InterPro" id="IPR036603">
    <property type="entry name" value="RBP11-like"/>
</dbReference>
<evidence type="ECO:0000256" key="5">
    <source>
        <dbReference type="ARBA" id="ARBA00022679"/>
    </source>
</evidence>
<dbReference type="Gene3D" id="1.10.150.20">
    <property type="entry name" value="5' to 3' exonuclease, C-terminal subdomain"/>
    <property type="match status" value="1"/>
</dbReference>
<dbReference type="GO" id="GO:0000428">
    <property type="term" value="C:DNA-directed RNA polymerase complex"/>
    <property type="evidence" value="ECO:0007669"/>
    <property type="project" value="UniProtKB-KW"/>
</dbReference>
<evidence type="ECO:0000259" key="12">
    <source>
        <dbReference type="SMART" id="SM00662"/>
    </source>
</evidence>
<gene>
    <name evidence="11" type="primary">rpoA</name>
    <name evidence="13" type="ORF">LNKW23_30610</name>
</gene>
<comment type="catalytic activity">
    <reaction evidence="10 11">
        <text>RNA(n) + a ribonucleoside 5'-triphosphate = RNA(n+1) + diphosphate</text>
        <dbReference type="Rhea" id="RHEA:21248"/>
        <dbReference type="Rhea" id="RHEA-COMP:14527"/>
        <dbReference type="Rhea" id="RHEA-COMP:17342"/>
        <dbReference type="ChEBI" id="CHEBI:33019"/>
        <dbReference type="ChEBI" id="CHEBI:61557"/>
        <dbReference type="ChEBI" id="CHEBI:140395"/>
        <dbReference type="EC" id="2.7.7.6"/>
    </reaction>
</comment>
<sequence>MIHKNWQELIKPRGLEVTPGRDPKRVATAVAEPLERGFGLTLGNALRRVLLSSLQGSAITAVQIDGVLHEFSSVTGVREDVTDIVLNLKGVAIAMDGDGSKRLQLSASGPGVVTAADIVEIAGVTVINKDHVICHLDEGASFHAELTVGVGKGYVAADKNRPEDAPIGYIPIDALYSPVKRVSYKVDPTREGQVLDYDKLSITVETDGSLSPDDALAYAARILQDQLQTFINFEEPQAASRAEEESDLEFNPLLLKKVDELELSVRSANCLKNDNIVYIGDLIQKTEAEMLRTPNFGRKSLNEIKEVLTTMGLHLGMDVPEWPPENIEDLAKKFEDHL</sequence>
<proteinExistence type="inferred from homology"/>
<evidence type="ECO:0000256" key="10">
    <source>
        <dbReference type="ARBA" id="ARBA00048552"/>
    </source>
</evidence>
<keyword evidence="4 11" id="KW-0240">DNA-directed RNA polymerase</keyword>
<dbReference type="InterPro" id="IPR011263">
    <property type="entry name" value="DNA-dir_RNA_pol_RpoA/D/Rpb3"/>
</dbReference>
<dbReference type="Proteomes" id="UP001239909">
    <property type="component" value="Unassembled WGS sequence"/>
</dbReference>
<comment type="domain">
    <text evidence="11">The N-terminal domain is essential for RNAP assembly and basal transcription, whereas the C-terminal domain is involved in interaction with transcriptional regulators and with upstream promoter elements.</text>
</comment>
<evidence type="ECO:0000256" key="9">
    <source>
        <dbReference type="ARBA" id="ARBA00033070"/>
    </source>
</evidence>
<organism evidence="13 14">
    <name type="scientific">Paralimibaculum aggregatum</name>
    <dbReference type="NCBI Taxonomy" id="3036245"/>
    <lineage>
        <taxon>Bacteria</taxon>
        <taxon>Pseudomonadati</taxon>
        <taxon>Pseudomonadota</taxon>
        <taxon>Alphaproteobacteria</taxon>
        <taxon>Rhodobacterales</taxon>
        <taxon>Paracoccaceae</taxon>
        <taxon>Paralimibaculum</taxon>
    </lineage>
</organism>
<dbReference type="SUPFAM" id="SSF55257">
    <property type="entry name" value="RBP11-like subunits of RNA polymerase"/>
    <property type="match status" value="1"/>
</dbReference>
<name>A0ABQ6LLJ0_9RHOB</name>
<dbReference type="SUPFAM" id="SSF47789">
    <property type="entry name" value="C-terminal domain of RNA polymerase alpha subunit"/>
    <property type="match status" value="1"/>
</dbReference>
<keyword evidence="5 11" id="KW-0808">Transferase</keyword>
<evidence type="ECO:0000256" key="6">
    <source>
        <dbReference type="ARBA" id="ARBA00022695"/>
    </source>
</evidence>
<evidence type="ECO:0000313" key="13">
    <source>
        <dbReference type="EMBL" id="GMG83847.1"/>
    </source>
</evidence>
<dbReference type="HAMAP" id="MF_00059">
    <property type="entry name" value="RNApol_bact_RpoA"/>
    <property type="match status" value="1"/>
</dbReference>
<keyword evidence="14" id="KW-1185">Reference proteome</keyword>
<comment type="subunit">
    <text evidence="11">Homodimer. The RNAP catalytic core consists of 2 alpha, 1 beta, 1 beta' and 1 omega subunit. When a sigma factor is associated with the core the holoenzyme is formed, which can initiate transcription.</text>
</comment>
<comment type="similarity">
    <text evidence="1 11">Belongs to the RNA polymerase alpha chain family.</text>
</comment>
<dbReference type="EC" id="2.7.7.6" evidence="2 11"/>
<dbReference type="Pfam" id="PF01193">
    <property type="entry name" value="RNA_pol_L"/>
    <property type="match status" value="1"/>
</dbReference>
<evidence type="ECO:0000256" key="2">
    <source>
        <dbReference type="ARBA" id="ARBA00012418"/>
    </source>
</evidence>
<dbReference type="EMBL" id="BSYI01000025">
    <property type="protein sequence ID" value="GMG83847.1"/>
    <property type="molecule type" value="Genomic_DNA"/>
</dbReference>
<comment type="function">
    <text evidence="11">DNA-dependent RNA polymerase catalyzes the transcription of DNA into RNA using the four ribonucleoside triphosphates as substrates.</text>
</comment>
<dbReference type="SUPFAM" id="SSF56553">
    <property type="entry name" value="Insert subdomain of RNA polymerase alpha subunit"/>
    <property type="match status" value="1"/>
</dbReference>
<feature type="region of interest" description="Alpha N-terminal domain (alpha-NTD)" evidence="11">
    <location>
        <begin position="1"/>
        <end position="234"/>
    </location>
</feature>
<dbReference type="NCBIfam" id="NF003513">
    <property type="entry name" value="PRK05182.1-2"/>
    <property type="match status" value="1"/>
</dbReference>
<keyword evidence="6 11" id="KW-0548">Nucleotidyltransferase</keyword>
<dbReference type="InterPro" id="IPR036643">
    <property type="entry name" value="RNApol_insert_sf"/>
</dbReference>
<dbReference type="CDD" id="cd06928">
    <property type="entry name" value="RNAP_alpha_NTD"/>
    <property type="match status" value="1"/>
</dbReference>
<dbReference type="Pfam" id="PF03118">
    <property type="entry name" value="RNA_pol_A_CTD"/>
    <property type="match status" value="1"/>
</dbReference>
<dbReference type="NCBIfam" id="NF003519">
    <property type="entry name" value="PRK05182.2-5"/>
    <property type="match status" value="1"/>
</dbReference>
<comment type="caution">
    <text evidence="13">The sequence shown here is derived from an EMBL/GenBank/DDBJ whole genome shotgun (WGS) entry which is preliminary data.</text>
</comment>
<feature type="region of interest" description="Alpha C-terminal domain (alpha-CTD)" evidence="11">
    <location>
        <begin position="250"/>
        <end position="338"/>
    </location>
</feature>
<evidence type="ECO:0000313" key="14">
    <source>
        <dbReference type="Proteomes" id="UP001239909"/>
    </source>
</evidence>
<evidence type="ECO:0000256" key="1">
    <source>
        <dbReference type="ARBA" id="ARBA00007123"/>
    </source>
</evidence>
<feature type="domain" description="DNA-directed RNA polymerase RpoA/D/Rpb3-type" evidence="12">
    <location>
        <begin position="26"/>
        <end position="233"/>
    </location>
</feature>
<dbReference type="Pfam" id="PF01000">
    <property type="entry name" value="RNA_pol_A_bac"/>
    <property type="match status" value="1"/>
</dbReference>
<dbReference type="Gene3D" id="2.170.120.12">
    <property type="entry name" value="DNA-directed RNA polymerase, insert domain"/>
    <property type="match status" value="1"/>
</dbReference>
<evidence type="ECO:0000256" key="4">
    <source>
        <dbReference type="ARBA" id="ARBA00022478"/>
    </source>
</evidence>
<evidence type="ECO:0000256" key="8">
    <source>
        <dbReference type="ARBA" id="ARBA00032524"/>
    </source>
</evidence>
<evidence type="ECO:0000256" key="7">
    <source>
        <dbReference type="ARBA" id="ARBA00023163"/>
    </source>
</evidence>
<dbReference type="SMART" id="SM00662">
    <property type="entry name" value="RPOLD"/>
    <property type="match status" value="1"/>
</dbReference>
<dbReference type="InterPro" id="IPR011773">
    <property type="entry name" value="DNA-dir_RpoA"/>
</dbReference>
<evidence type="ECO:0000256" key="11">
    <source>
        <dbReference type="HAMAP-Rule" id="MF_00059"/>
    </source>
</evidence>
<accession>A0ABQ6LLJ0</accession>
<keyword evidence="7 11" id="KW-0804">Transcription</keyword>
<protein>
    <recommendedName>
        <fullName evidence="3 11">DNA-directed RNA polymerase subunit alpha</fullName>
        <shortName evidence="11">RNAP subunit alpha</shortName>
        <ecNumber evidence="2 11">2.7.7.6</ecNumber>
    </recommendedName>
    <alternativeName>
        <fullName evidence="9 11">RNA polymerase subunit alpha</fullName>
    </alternativeName>
    <alternativeName>
        <fullName evidence="8 11">Transcriptase subunit alpha</fullName>
    </alternativeName>
</protein>